<evidence type="ECO:0000256" key="1">
    <source>
        <dbReference type="ARBA" id="ARBA00023002"/>
    </source>
</evidence>
<evidence type="ECO:0000259" key="3">
    <source>
        <dbReference type="Pfam" id="PF08028"/>
    </source>
</evidence>
<dbReference type="SUPFAM" id="SSF47203">
    <property type="entry name" value="Acyl-CoA dehydrogenase C-terminal domain-like"/>
    <property type="match status" value="1"/>
</dbReference>
<dbReference type="PANTHER" id="PTHR43884">
    <property type="entry name" value="ACYL-COA DEHYDROGENASE"/>
    <property type="match status" value="1"/>
</dbReference>
<dbReference type="InterPro" id="IPR036250">
    <property type="entry name" value="AcylCo_DH-like_C"/>
</dbReference>
<organism evidence="4 5">
    <name type="scientific">Jeotgalibaca arthritidis</name>
    <dbReference type="NCBI Taxonomy" id="1868794"/>
    <lineage>
        <taxon>Bacteria</taxon>
        <taxon>Bacillati</taxon>
        <taxon>Bacillota</taxon>
        <taxon>Bacilli</taxon>
        <taxon>Lactobacillales</taxon>
        <taxon>Carnobacteriaceae</taxon>
        <taxon>Jeotgalibaca</taxon>
    </lineage>
</organism>
<sequence>MFLSDDLLEAIHSRAAKYDKENTFPHEDYAALKEAGYYKAFVPKEYGGFGLNLKEIAHEQTRLAMAAPATALGINMHQIIVGVARHMVKHGNLKGEQILRDAAEGHLLSFAISEPANDRVLFGSICEAKANEDGGYRFYGPKVFISMVGECSRMVTYGMDSQGEQPQSVFAYLEKNPETIKIKPDWDTLGMRGTQSYSVLLDGAYATSKQILTTVKPGPSFDPVVFGIFSHFELLLAATYHGIGKRALELGIETVKKRRSIAQGKTYDQDKNIRWRIAEAAIILDSVQPQINVLATDIEEDADHGNLWLPRLSAIKNTAVEASIKAVEEMVRASGGRSYYNDTELSRLLRDVYAGLFQPSDQESLHDAWASLLLGPIE</sequence>
<dbReference type="Pfam" id="PF08028">
    <property type="entry name" value="Acyl-CoA_dh_2"/>
    <property type="match status" value="1"/>
</dbReference>
<dbReference type="PANTHER" id="PTHR43884:SF12">
    <property type="entry name" value="ISOVALERYL-COA DEHYDROGENASE, MITOCHONDRIAL-RELATED"/>
    <property type="match status" value="1"/>
</dbReference>
<dbReference type="GO" id="GO:0050660">
    <property type="term" value="F:flavin adenine dinucleotide binding"/>
    <property type="evidence" value="ECO:0007669"/>
    <property type="project" value="InterPro"/>
</dbReference>
<dbReference type="Gene3D" id="1.10.540.10">
    <property type="entry name" value="Acyl-CoA dehydrogenase/oxidase, N-terminal domain"/>
    <property type="match status" value="1"/>
</dbReference>
<dbReference type="Proteomes" id="UP000501451">
    <property type="component" value="Chromosome"/>
</dbReference>
<reference evidence="4 5" key="1">
    <citation type="journal article" date="2017" name="Int. J. Syst. Evol. Microbiol.">
        <title>Jeotgalibaca porci sp. nov. and Jeotgalibaca arthritidis sp. nov., isolated from pigs, and emended description of the genus Jeotgalibaca.</title>
        <authorList>
            <person name="Zamora L."/>
            <person name="Perez-Sancho M."/>
            <person name="Dominguez L."/>
            <person name="Fernandez-Garayzabal J.F."/>
            <person name="Vela A.I."/>
        </authorList>
    </citation>
    <scope>NUCLEOTIDE SEQUENCE [LARGE SCALE GENOMIC DNA]</scope>
    <source>
        <strain evidence="4 5">CECT 9157</strain>
    </source>
</reference>
<feature type="domain" description="Acyl-CoA dehydrogenase C-terminal" evidence="3">
    <location>
        <begin position="235"/>
        <end position="354"/>
    </location>
</feature>
<dbReference type="EMBL" id="CP049740">
    <property type="protein sequence ID" value="QII81773.1"/>
    <property type="molecule type" value="Genomic_DNA"/>
</dbReference>
<dbReference type="AlphaFoldDB" id="A0A6G7K935"/>
<name>A0A6G7K935_9LACT</name>
<dbReference type="Gene3D" id="2.40.110.10">
    <property type="entry name" value="Butyryl-CoA Dehydrogenase, subunit A, domain 2"/>
    <property type="match status" value="1"/>
</dbReference>
<dbReference type="PIRSF" id="PIRSF016578">
    <property type="entry name" value="HsaA"/>
    <property type="match status" value="1"/>
</dbReference>
<dbReference type="InterPro" id="IPR037069">
    <property type="entry name" value="AcylCoA_DH/ox_N_sf"/>
</dbReference>
<dbReference type="InterPro" id="IPR013107">
    <property type="entry name" value="Acyl-CoA_DH_C"/>
</dbReference>
<evidence type="ECO:0000313" key="5">
    <source>
        <dbReference type="Proteomes" id="UP000501451"/>
    </source>
</evidence>
<dbReference type="InterPro" id="IPR046373">
    <property type="entry name" value="Acyl-CoA_Oxase/DH_mid-dom_sf"/>
</dbReference>
<keyword evidence="1" id="KW-0560">Oxidoreductase</keyword>
<dbReference type="InterPro" id="IPR013786">
    <property type="entry name" value="AcylCoA_DH/ox_N"/>
</dbReference>
<dbReference type="KEGG" id="jar:G7057_04315"/>
<keyword evidence="5" id="KW-1185">Reference proteome</keyword>
<proteinExistence type="predicted"/>
<protein>
    <submittedName>
        <fullName evidence="4">Acyl-CoA/acyl-ACP dehydrogenase</fullName>
    </submittedName>
</protein>
<dbReference type="SUPFAM" id="SSF56645">
    <property type="entry name" value="Acyl-CoA dehydrogenase NM domain-like"/>
    <property type="match status" value="1"/>
</dbReference>
<dbReference type="GO" id="GO:0003995">
    <property type="term" value="F:acyl-CoA dehydrogenase activity"/>
    <property type="evidence" value="ECO:0007669"/>
    <property type="project" value="TreeGrafter"/>
</dbReference>
<gene>
    <name evidence="4" type="ORF">G7057_04315</name>
</gene>
<evidence type="ECO:0000313" key="4">
    <source>
        <dbReference type="EMBL" id="QII81773.1"/>
    </source>
</evidence>
<evidence type="ECO:0000259" key="2">
    <source>
        <dbReference type="Pfam" id="PF02771"/>
    </source>
</evidence>
<dbReference type="InterPro" id="IPR009100">
    <property type="entry name" value="AcylCoA_DH/oxidase_NM_dom_sf"/>
</dbReference>
<accession>A0A6G7K935</accession>
<dbReference type="Gene3D" id="1.20.140.10">
    <property type="entry name" value="Butyryl-CoA Dehydrogenase, subunit A, domain 3"/>
    <property type="match status" value="1"/>
</dbReference>
<dbReference type="RefSeq" id="WP_076768227.1">
    <property type="nucleotide sequence ID" value="NZ_CP049740.1"/>
</dbReference>
<feature type="domain" description="Acyl-CoA dehydrogenase/oxidase N-terminal" evidence="2">
    <location>
        <begin position="10"/>
        <end position="91"/>
    </location>
</feature>
<dbReference type="Pfam" id="PF02771">
    <property type="entry name" value="Acyl-CoA_dh_N"/>
    <property type="match status" value="1"/>
</dbReference>